<evidence type="ECO:0000313" key="4">
    <source>
        <dbReference type="Proteomes" id="UP001321475"/>
    </source>
</evidence>
<dbReference type="SUPFAM" id="SSF51445">
    <property type="entry name" value="(Trans)glycosidases"/>
    <property type="match status" value="1"/>
</dbReference>
<dbReference type="PANTHER" id="PTHR43651:SF11">
    <property type="entry name" value="MALTO-OLIGOSYLTREHALOSE TREHALOHYDROLASE"/>
    <property type="match status" value="1"/>
</dbReference>
<gene>
    <name evidence="3" type="ORF">GCM10025865_27050</name>
</gene>
<feature type="domain" description="Glycosyl hydrolase family 13 catalytic" evidence="2">
    <location>
        <begin position="115"/>
        <end position="305"/>
    </location>
</feature>
<evidence type="ECO:0000256" key="1">
    <source>
        <dbReference type="SAM" id="MobiDB-lite"/>
    </source>
</evidence>
<evidence type="ECO:0000313" key="3">
    <source>
        <dbReference type="EMBL" id="BDZ43406.1"/>
    </source>
</evidence>
<dbReference type="EMBL" id="AP027729">
    <property type="protein sequence ID" value="BDZ43406.1"/>
    <property type="molecule type" value="Genomic_DNA"/>
</dbReference>
<proteinExistence type="predicted"/>
<dbReference type="SMART" id="SM00642">
    <property type="entry name" value="Aamy"/>
    <property type="match status" value="1"/>
</dbReference>
<dbReference type="InterPro" id="IPR017853">
    <property type="entry name" value="GH"/>
</dbReference>
<dbReference type="CDD" id="cd11325">
    <property type="entry name" value="AmyAc_GTHase"/>
    <property type="match status" value="1"/>
</dbReference>
<feature type="compositionally biased region" description="Polar residues" evidence="1">
    <location>
        <begin position="297"/>
        <end position="306"/>
    </location>
</feature>
<dbReference type="PANTHER" id="PTHR43651">
    <property type="entry name" value="1,4-ALPHA-GLUCAN-BRANCHING ENZYME"/>
    <property type="match status" value="1"/>
</dbReference>
<dbReference type="Proteomes" id="UP001321475">
    <property type="component" value="Chromosome"/>
</dbReference>
<name>A0ABN6XEY7_9CELL</name>
<organism evidence="3 4">
    <name type="scientific">Paraoerskovia sediminicola</name>
    <dbReference type="NCBI Taxonomy" id="1138587"/>
    <lineage>
        <taxon>Bacteria</taxon>
        <taxon>Bacillati</taxon>
        <taxon>Actinomycetota</taxon>
        <taxon>Actinomycetes</taxon>
        <taxon>Micrococcales</taxon>
        <taxon>Cellulomonadaceae</taxon>
        <taxon>Paraoerskovia</taxon>
    </lineage>
</organism>
<protein>
    <recommendedName>
        <fullName evidence="2">Glycosyl hydrolase family 13 catalytic domain-containing protein</fullName>
    </recommendedName>
</protein>
<sequence length="306" mass="33157">MAADASCVSSPLRVWAPTASRVDLVLPAAGDGTYGREDVVRPLNPTDGGWWVAVEDVPAGTDYAFSVDGGPARPDPRSAHQPYGVDGPSRRFDPAFAWTDATWQGRDARGAVTYELHVGTFTAEGTLDAAAAHLDELAELGVQMVELMPLAAFGGDRGWGYDGVDLWAVHDVYGGPRALQRFVDAAHARGLGVCLDVVYNHLGPAGNYLSTFGPYFTDEHQTPWGSAVNLDQDGSREVRAWVIENALHWFEQFHVDALRLDAVHALIDDSPSTCSPSSRVGRRGSPSRSGVRCRSWPSRTRTSLRR</sequence>
<dbReference type="InterPro" id="IPR006047">
    <property type="entry name" value="GH13_cat_dom"/>
</dbReference>
<dbReference type="RefSeq" id="WP_434019687.1">
    <property type="nucleotide sequence ID" value="NZ_AP027729.1"/>
</dbReference>
<dbReference type="CDD" id="cd02853">
    <property type="entry name" value="E_set_MTHase_like_N"/>
    <property type="match status" value="1"/>
</dbReference>
<feature type="region of interest" description="Disordered" evidence="1">
    <location>
        <begin position="274"/>
        <end position="306"/>
    </location>
</feature>
<evidence type="ECO:0000259" key="2">
    <source>
        <dbReference type="SMART" id="SM00642"/>
    </source>
</evidence>
<dbReference type="InterPro" id="IPR013783">
    <property type="entry name" value="Ig-like_fold"/>
</dbReference>
<keyword evidence="4" id="KW-1185">Reference proteome</keyword>
<reference evidence="4" key="1">
    <citation type="journal article" date="2019" name="Int. J. Syst. Evol. Microbiol.">
        <title>The Global Catalogue of Microorganisms (GCM) 10K type strain sequencing project: providing services to taxonomists for standard genome sequencing and annotation.</title>
        <authorList>
            <consortium name="The Broad Institute Genomics Platform"/>
            <consortium name="The Broad Institute Genome Sequencing Center for Infectious Disease"/>
            <person name="Wu L."/>
            <person name="Ma J."/>
        </authorList>
    </citation>
    <scope>NUCLEOTIDE SEQUENCE [LARGE SCALE GENOMIC DNA]</scope>
    <source>
        <strain evidence="4">NBRC 108565</strain>
    </source>
</reference>
<dbReference type="InterPro" id="IPR004193">
    <property type="entry name" value="Glyco_hydro_13_N"/>
</dbReference>
<feature type="compositionally biased region" description="Low complexity" evidence="1">
    <location>
        <begin position="274"/>
        <end position="295"/>
    </location>
</feature>
<accession>A0ABN6XEY7</accession>
<dbReference type="Pfam" id="PF02922">
    <property type="entry name" value="CBM_48"/>
    <property type="match status" value="1"/>
</dbReference>
<dbReference type="Gene3D" id="2.60.40.10">
    <property type="entry name" value="Immunoglobulins"/>
    <property type="match status" value="1"/>
</dbReference>
<dbReference type="Pfam" id="PF00128">
    <property type="entry name" value="Alpha-amylase"/>
    <property type="match status" value="1"/>
</dbReference>
<dbReference type="Gene3D" id="3.20.20.80">
    <property type="entry name" value="Glycosidases"/>
    <property type="match status" value="1"/>
</dbReference>